<organism evidence="1 2">
    <name type="scientific">Scopulibacillus darangshiensis</name>
    <dbReference type="NCBI Taxonomy" id="442528"/>
    <lineage>
        <taxon>Bacteria</taxon>
        <taxon>Bacillati</taxon>
        <taxon>Bacillota</taxon>
        <taxon>Bacilli</taxon>
        <taxon>Bacillales</taxon>
        <taxon>Sporolactobacillaceae</taxon>
        <taxon>Scopulibacillus</taxon>
    </lineage>
</organism>
<dbReference type="Gene3D" id="3.30.870.10">
    <property type="entry name" value="Endonuclease Chain A"/>
    <property type="match status" value="1"/>
</dbReference>
<sequence length="63" mass="6879">MTKVALITEQLGEHLLAKIEGAESICILTSFVMNSGVRLIKEALWKAADRGADVKVLTGDYFL</sequence>
<dbReference type="EMBL" id="SLXK01000057">
    <property type="protein sequence ID" value="TCP19938.1"/>
    <property type="molecule type" value="Genomic_DNA"/>
</dbReference>
<dbReference type="AlphaFoldDB" id="A0A4R2NFH8"/>
<evidence type="ECO:0000313" key="2">
    <source>
        <dbReference type="Proteomes" id="UP000295416"/>
    </source>
</evidence>
<proteinExistence type="predicted"/>
<dbReference type="SUPFAM" id="SSF56024">
    <property type="entry name" value="Phospholipase D/nuclease"/>
    <property type="match status" value="1"/>
</dbReference>
<protein>
    <submittedName>
        <fullName evidence="1">Uncharacterized protein</fullName>
    </submittedName>
</protein>
<accession>A0A4R2NFH8</accession>
<comment type="caution">
    <text evidence="1">The sequence shown here is derived from an EMBL/GenBank/DDBJ whole genome shotgun (WGS) entry which is preliminary data.</text>
</comment>
<dbReference type="RefSeq" id="WP_132748196.1">
    <property type="nucleotide sequence ID" value="NZ_SLXK01000057.1"/>
</dbReference>
<reference evidence="1 2" key="1">
    <citation type="submission" date="2019-03" db="EMBL/GenBank/DDBJ databases">
        <title>Genomic Encyclopedia of Type Strains, Phase IV (KMG-IV): sequencing the most valuable type-strain genomes for metagenomic binning, comparative biology and taxonomic classification.</title>
        <authorList>
            <person name="Goeker M."/>
        </authorList>
    </citation>
    <scope>NUCLEOTIDE SEQUENCE [LARGE SCALE GENOMIC DNA]</scope>
    <source>
        <strain evidence="1 2">DSM 19377</strain>
    </source>
</reference>
<dbReference type="OrthoDB" id="9802848at2"/>
<evidence type="ECO:0000313" key="1">
    <source>
        <dbReference type="EMBL" id="TCP19938.1"/>
    </source>
</evidence>
<gene>
    <name evidence="1" type="ORF">EV207_15712</name>
</gene>
<dbReference type="Proteomes" id="UP000295416">
    <property type="component" value="Unassembled WGS sequence"/>
</dbReference>
<keyword evidence="2" id="KW-1185">Reference proteome</keyword>
<name>A0A4R2NFH8_9BACL</name>